<evidence type="ECO:0000313" key="2">
    <source>
        <dbReference type="EMBL" id="CAG5125917.1"/>
    </source>
</evidence>
<keyword evidence="3" id="KW-1185">Reference proteome</keyword>
<protein>
    <submittedName>
        <fullName evidence="2">Uncharacterized protein</fullName>
    </submittedName>
</protein>
<comment type="caution">
    <text evidence="2">The sequence shown here is derived from an EMBL/GenBank/DDBJ whole genome shotgun (WGS) entry which is preliminary data.</text>
</comment>
<evidence type="ECO:0000313" key="3">
    <source>
        <dbReference type="Proteomes" id="UP000678393"/>
    </source>
</evidence>
<feature type="non-terminal residue" evidence="2">
    <location>
        <position position="1"/>
    </location>
</feature>
<reference evidence="2" key="1">
    <citation type="submission" date="2021-04" db="EMBL/GenBank/DDBJ databases">
        <authorList>
            <consortium name="Molecular Ecology Group"/>
        </authorList>
    </citation>
    <scope>NUCLEOTIDE SEQUENCE</scope>
</reference>
<feature type="region of interest" description="Disordered" evidence="1">
    <location>
        <begin position="94"/>
        <end position="113"/>
    </location>
</feature>
<gene>
    <name evidence="2" type="ORF">CUNI_LOCUS11475</name>
</gene>
<feature type="region of interest" description="Disordered" evidence="1">
    <location>
        <begin position="118"/>
        <end position="147"/>
    </location>
</feature>
<dbReference type="Proteomes" id="UP000678393">
    <property type="component" value="Unassembled WGS sequence"/>
</dbReference>
<dbReference type="EMBL" id="CAJHNH020002206">
    <property type="protein sequence ID" value="CAG5125917.1"/>
    <property type="molecule type" value="Genomic_DNA"/>
</dbReference>
<feature type="non-terminal residue" evidence="2">
    <location>
        <position position="147"/>
    </location>
</feature>
<sequence length="147" mass="16770">CYRLREKEEFKKLLQLQSQRSPWQQPVSFTVPRPSSNVNDSDIISISSSESFVKSIQTKSLLDTLYERRQRYNMDTLVRKSAVHYDQNFLTNRLKDHSHKPQANTEVKVCPSSQQSDAVLIIDDDHDDSQPTAAKSASATDRAAVTK</sequence>
<evidence type="ECO:0000256" key="1">
    <source>
        <dbReference type="SAM" id="MobiDB-lite"/>
    </source>
</evidence>
<accession>A0A8S3Z8N1</accession>
<organism evidence="2 3">
    <name type="scientific">Candidula unifasciata</name>
    <dbReference type="NCBI Taxonomy" id="100452"/>
    <lineage>
        <taxon>Eukaryota</taxon>
        <taxon>Metazoa</taxon>
        <taxon>Spiralia</taxon>
        <taxon>Lophotrochozoa</taxon>
        <taxon>Mollusca</taxon>
        <taxon>Gastropoda</taxon>
        <taxon>Heterobranchia</taxon>
        <taxon>Euthyneura</taxon>
        <taxon>Panpulmonata</taxon>
        <taxon>Eupulmonata</taxon>
        <taxon>Stylommatophora</taxon>
        <taxon>Helicina</taxon>
        <taxon>Helicoidea</taxon>
        <taxon>Geomitridae</taxon>
        <taxon>Candidula</taxon>
    </lineage>
</organism>
<name>A0A8S3Z8N1_9EUPU</name>
<dbReference type="AlphaFoldDB" id="A0A8S3Z8N1"/>
<feature type="compositionally biased region" description="Polar residues" evidence="1">
    <location>
        <begin position="101"/>
        <end position="113"/>
    </location>
</feature>
<proteinExistence type="predicted"/>
<feature type="compositionally biased region" description="Low complexity" evidence="1">
    <location>
        <begin position="132"/>
        <end position="147"/>
    </location>
</feature>